<dbReference type="PROSITE" id="PS00211">
    <property type="entry name" value="ABC_TRANSPORTER_1"/>
    <property type="match status" value="1"/>
</dbReference>
<comment type="similarity">
    <text evidence="2">Belongs to the ABC transporter superfamily.</text>
</comment>
<dbReference type="GO" id="GO:0005524">
    <property type="term" value="F:ATP binding"/>
    <property type="evidence" value="ECO:0007669"/>
    <property type="project" value="UniProtKB-KW"/>
</dbReference>
<feature type="domain" description="ABC transporter" evidence="10">
    <location>
        <begin position="281"/>
        <end position="536"/>
    </location>
</feature>
<dbReference type="SMART" id="SM00382">
    <property type="entry name" value="AAA"/>
    <property type="match status" value="2"/>
</dbReference>
<dbReference type="CDD" id="cd16914">
    <property type="entry name" value="EcfT"/>
    <property type="match status" value="1"/>
</dbReference>
<proteinExistence type="inferred from homology"/>
<dbReference type="InterPro" id="IPR017871">
    <property type="entry name" value="ABC_transporter-like_CS"/>
</dbReference>
<dbReference type="InterPro" id="IPR003339">
    <property type="entry name" value="ABC/ECF_trnsptr_transmembrane"/>
</dbReference>
<evidence type="ECO:0000256" key="8">
    <source>
        <dbReference type="ARBA" id="ARBA00023136"/>
    </source>
</evidence>
<evidence type="ECO:0000256" key="3">
    <source>
        <dbReference type="ARBA" id="ARBA00022448"/>
    </source>
</evidence>
<dbReference type="EMBL" id="BAABFX010000048">
    <property type="protein sequence ID" value="GAA4402838.1"/>
    <property type="molecule type" value="Genomic_DNA"/>
</dbReference>
<dbReference type="Gene3D" id="3.40.50.300">
    <property type="entry name" value="P-loop containing nucleotide triphosphate hydrolases"/>
    <property type="match status" value="2"/>
</dbReference>
<keyword evidence="12" id="KW-1185">Reference proteome</keyword>
<evidence type="ECO:0000256" key="6">
    <source>
        <dbReference type="ARBA" id="ARBA00022840"/>
    </source>
</evidence>
<comment type="caution">
    <text evidence="11">The sequence shown here is derived from an EMBL/GenBank/DDBJ whole genome shotgun (WGS) entry which is preliminary data.</text>
</comment>
<dbReference type="InterPro" id="IPR003439">
    <property type="entry name" value="ABC_transporter-like_ATP-bd"/>
</dbReference>
<evidence type="ECO:0000256" key="1">
    <source>
        <dbReference type="ARBA" id="ARBA00004141"/>
    </source>
</evidence>
<sequence length="766" mass="79377">MQAARGRVEVTDLSWRPFGRRDPVLRDITLTLEPGERVLLVGPSGSGKSTLLRAIAGLLETADAGDLAGSVAVDGAAPGSRPGAVGLVLQEPGAGVVAASVGRDVAFGPENVGMPRDGIRSVVTDALAAVGLGDLALDTPTSALSGGQTQRLALAGTLALDPAVILLDEPTAMLDPESAQEVRDAVAALTSRPGAPTLVVVEHVLGPWVDLVERLVVLSDDGRVVADGPVRDALATQRDHLLSMGVWVPGEGPPEPVAVDPALVAAQPGRGGLPPLAASPLAVDRTTRLVDGSRRTRRAAELTEQVRAVPGTLTALVGPSGSGKSTVLHTLAGFLTPTPSDAVRLTSSDPLTQAYSDAAGPADLDAAGLARALAWVPQWSSSTIVASTVLDEVLVTSLALNPDDSKGAEGRQADVDRGRALLAALGLGHLERADPRHLSGGEQRRLAVAAALHHGPPVLLADEPTVGQDRRTWAALVGLVAAYRAAGGAVITATHDSHVIARATQVQHLRAPDPAPEVPANGIPLVARCGPLALLGGALLAVPAGVLSPHWSVSLVVLAAQLVLAVVGLWAPGPGALTRIRGTALRMLPGLVAALSVGWSTWFLAGRDLDPALTVAMRVLIIVLPSAVLIPWIDPDRLGDHLAQRLRLPDRPVVATAAALQRVHSFGEIWRELSRARRVRGLAVSWRAPRTVAAHLGALTMGLLVRTLRAAAELAVAMDARGFATAQSRSWWLPAPWQWRDTVLVTLSAIPLALALLVPMWASALR</sequence>
<keyword evidence="4 9" id="KW-0812">Transmembrane</keyword>
<dbReference type="SUPFAM" id="SSF52540">
    <property type="entry name" value="P-loop containing nucleoside triphosphate hydrolases"/>
    <property type="match status" value="2"/>
</dbReference>
<keyword evidence="3" id="KW-0813">Transport</keyword>
<dbReference type="InterPro" id="IPR050095">
    <property type="entry name" value="ECF_ABC_transporter_ATP-bd"/>
</dbReference>
<dbReference type="CDD" id="cd03225">
    <property type="entry name" value="ABC_cobalt_CbiO_domain1"/>
    <property type="match status" value="1"/>
</dbReference>
<dbReference type="PROSITE" id="PS50893">
    <property type="entry name" value="ABC_TRANSPORTER_2"/>
    <property type="match status" value="2"/>
</dbReference>
<dbReference type="Pfam" id="PF00005">
    <property type="entry name" value="ABC_tran"/>
    <property type="match status" value="2"/>
</dbReference>
<evidence type="ECO:0000256" key="9">
    <source>
        <dbReference type="SAM" id="Phobius"/>
    </source>
</evidence>
<evidence type="ECO:0000256" key="5">
    <source>
        <dbReference type="ARBA" id="ARBA00022741"/>
    </source>
</evidence>
<dbReference type="InterPro" id="IPR027417">
    <property type="entry name" value="P-loop_NTPase"/>
</dbReference>
<keyword evidence="7 9" id="KW-1133">Transmembrane helix</keyword>
<dbReference type="PANTHER" id="PTHR43553:SF24">
    <property type="entry name" value="ENERGY-COUPLING FACTOR TRANSPORTER ATP-BINDING PROTEIN ECFA1"/>
    <property type="match status" value="1"/>
</dbReference>
<organism evidence="11 12">
    <name type="scientific">Ornithinibacter aureus</name>
    <dbReference type="NCBI Taxonomy" id="622664"/>
    <lineage>
        <taxon>Bacteria</taxon>
        <taxon>Bacillati</taxon>
        <taxon>Actinomycetota</taxon>
        <taxon>Actinomycetes</taxon>
        <taxon>Micrococcales</taxon>
        <taxon>Intrasporangiaceae</taxon>
        <taxon>Ornithinibacter</taxon>
    </lineage>
</organism>
<evidence type="ECO:0000313" key="12">
    <source>
        <dbReference type="Proteomes" id="UP001500390"/>
    </source>
</evidence>
<dbReference type="Pfam" id="PF02361">
    <property type="entry name" value="CbiQ"/>
    <property type="match status" value="1"/>
</dbReference>
<keyword evidence="6 11" id="KW-0067">ATP-binding</keyword>
<feature type="transmembrane region" description="Helical" evidence="9">
    <location>
        <begin position="551"/>
        <end position="571"/>
    </location>
</feature>
<dbReference type="InterPro" id="IPR015856">
    <property type="entry name" value="ABC_transpr_CbiO/EcfA_su"/>
</dbReference>
<evidence type="ECO:0000259" key="10">
    <source>
        <dbReference type="PROSITE" id="PS50893"/>
    </source>
</evidence>
<dbReference type="InterPro" id="IPR003593">
    <property type="entry name" value="AAA+_ATPase"/>
</dbReference>
<reference evidence="12" key="1">
    <citation type="journal article" date="2019" name="Int. J. Syst. Evol. Microbiol.">
        <title>The Global Catalogue of Microorganisms (GCM) 10K type strain sequencing project: providing services to taxonomists for standard genome sequencing and annotation.</title>
        <authorList>
            <consortium name="The Broad Institute Genomics Platform"/>
            <consortium name="The Broad Institute Genome Sequencing Center for Infectious Disease"/>
            <person name="Wu L."/>
            <person name="Ma J."/>
        </authorList>
    </citation>
    <scope>NUCLEOTIDE SEQUENCE [LARGE SCALE GENOMIC DNA]</scope>
    <source>
        <strain evidence="12">JCM 17738</strain>
    </source>
</reference>
<gene>
    <name evidence="11" type="ORF">GCM10023153_32280</name>
</gene>
<feature type="transmembrane region" description="Helical" evidence="9">
    <location>
        <begin position="611"/>
        <end position="633"/>
    </location>
</feature>
<keyword evidence="5" id="KW-0547">Nucleotide-binding</keyword>
<dbReference type="PANTHER" id="PTHR43553">
    <property type="entry name" value="HEAVY METAL TRANSPORTER"/>
    <property type="match status" value="1"/>
</dbReference>
<evidence type="ECO:0000313" key="11">
    <source>
        <dbReference type="EMBL" id="GAA4402838.1"/>
    </source>
</evidence>
<comment type="subcellular location">
    <subcellularLocation>
        <location evidence="1">Membrane</location>
        <topology evidence="1">Multi-pass membrane protein</topology>
    </subcellularLocation>
</comment>
<evidence type="ECO:0000256" key="7">
    <source>
        <dbReference type="ARBA" id="ARBA00022989"/>
    </source>
</evidence>
<evidence type="ECO:0000256" key="4">
    <source>
        <dbReference type="ARBA" id="ARBA00022692"/>
    </source>
</evidence>
<dbReference type="Proteomes" id="UP001500390">
    <property type="component" value="Unassembled WGS sequence"/>
</dbReference>
<evidence type="ECO:0000256" key="2">
    <source>
        <dbReference type="ARBA" id="ARBA00005417"/>
    </source>
</evidence>
<name>A0ABP8KAG3_9MICO</name>
<keyword evidence="8 9" id="KW-0472">Membrane</keyword>
<feature type="domain" description="ABC transporter" evidence="10">
    <location>
        <begin position="8"/>
        <end position="246"/>
    </location>
</feature>
<protein>
    <submittedName>
        <fullName evidence="11">ATP-binding cassette domain-containing protein</fullName>
    </submittedName>
</protein>
<feature type="transmembrane region" description="Helical" evidence="9">
    <location>
        <begin position="743"/>
        <end position="762"/>
    </location>
</feature>
<accession>A0ABP8KAG3</accession>
<feature type="transmembrane region" description="Helical" evidence="9">
    <location>
        <begin position="583"/>
        <end position="605"/>
    </location>
</feature>